<dbReference type="Proteomes" id="UP000007978">
    <property type="component" value="Chromosome 3"/>
</dbReference>
<feature type="compositionally biased region" description="Polar residues" evidence="1">
    <location>
        <begin position="416"/>
        <end position="425"/>
    </location>
</feature>
<dbReference type="HOGENOM" id="CLU_509030_0_0_1"/>
<evidence type="ECO:0000256" key="1">
    <source>
        <dbReference type="SAM" id="MobiDB-lite"/>
    </source>
</evidence>
<feature type="compositionally biased region" description="Low complexity" evidence="1">
    <location>
        <begin position="454"/>
        <end position="483"/>
    </location>
</feature>
<feature type="region of interest" description="Disordered" evidence="1">
    <location>
        <begin position="365"/>
        <end position="425"/>
    </location>
</feature>
<proteinExistence type="predicted"/>
<accession>K3VXB8</accession>
<dbReference type="AlphaFoldDB" id="K3VXB8"/>
<protein>
    <recommendedName>
        <fullName evidence="4">CCHC-type domain-containing protein</fullName>
    </recommendedName>
</protein>
<dbReference type="RefSeq" id="XP_009262593.1">
    <property type="nucleotide sequence ID" value="XM_009264318.1"/>
</dbReference>
<dbReference type="OrthoDB" id="5107032at2759"/>
<evidence type="ECO:0008006" key="4">
    <source>
        <dbReference type="Google" id="ProtNLM"/>
    </source>
</evidence>
<dbReference type="KEGG" id="fpu:FPSE_11201"/>
<dbReference type="GeneID" id="20369818"/>
<evidence type="ECO:0000313" key="2">
    <source>
        <dbReference type="EMBL" id="EKJ68625.1"/>
    </source>
</evidence>
<feature type="compositionally biased region" description="Low complexity" evidence="1">
    <location>
        <begin position="365"/>
        <end position="387"/>
    </location>
</feature>
<feature type="compositionally biased region" description="Polar residues" evidence="1">
    <location>
        <begin position="496"/>
        <end position="508"/>
    </location>
</feature>
<sequence length="535" mass="58113">MQSPSPSQSRAAPWIDANDAEEALLSLLKDLLYKEVIPLADVFAERANTQLTDTLSEISAKMEDFNILYRKMEAALANLESQMPIGETSKDVPDFLKIVLSDSDIENFSSNGLSSVTMCQTLAQLPGPHWKRIESITYLDVNEHTRERPCLLIKVKTLESGKAIRSEFARLSAALEISHECFLLDFRYFVHVLGFTEHPKIKEHGDPRYVIKKCPLPFKDLKAKVSHKMLLLSTTSVDIALLLCRSDITLNGIQFHCIPFPPEGIPLFCFRCWLTGHFFYYCKAPTPRCGKCSDNHFTKDCNSDILRCPNCAEDHAAWDPRCTAPASRKEHTDSAVNRKNGPEWAVRLRDVSAPNAVVADAPHVTATAPTSAPGPSSSTESSTESSSQVPKKRGAPTTIKKLEKREGGQRMIVMPTDTSSTSKSSAVFGLTKEGFDTSQAGHIASNTKNKGKGKSNIPIATSRATSDASSDSDAFSVSSAPAAPAAPTPTPAATPGNQVTDSSGTRQTGAAHGRGGARGGAHPVRQARTRSQYKN</sequence>
<gene>
    <name evidence="2" type="ORF">FPSE_11201</name>
</gene>
<keyword evidence="3" id="KW-1185">Reference proteome</keyword>
<evidence type="ECO:0000313" key="3">
    <source>
        <dbReference type="Proteomes" id="UP000007978"/>
    </source>
</evidence>
<dbReference type="EMBL" id="AFNW01000407">
    <property type="protein sequence ID" value="EKJ68625.1"/>
    <property type="molecule type" value="Genomic_DNA"/>
</dbReference>
<organism evidence="2 3">
    <name type="scientific">Fusarium pseudograminearum (strain CS3096)</name>
    <name type="common">Wheat and barley crown-rot fungus</name>
    <dbReference type="NCBI Taxonomy" id="1028729"/>
    <lineage>
        <taxon>Eukaryota</taxon>
        <taxon>Fungi</taxon>
        <taxon>Dikarya</taxon>
        <taxon>Ascomycota</taxon>
        <taxon>Pezizomycotina</taxon>
        <taxon>Sordariomycetes</taxon>
        <taxon>Hypocreomycetidae</taxon>
        <taxon>Hypocreales</taxon>
        <taxon>Nectriaceae</taxon>
        <taxon>Fusarium</taxon>
    </lineage>
</organism>
<reference evidence="2 3" key="1">
    <citation type="journal article" date="2012" name="PLoS Pathog.">
        <title>Comparative pathogenomics reveals horizontally acquired novel virulence genes in fungi infecting cereal hosts.</title>
        <authorList>
            <person name="Gardiner D.M."/>
            <person name="McDonald M.C."/>
            <person name="Covarelli L."/>
            <person name="Solomon P.S."/>
            <person name="Rusu A.G."/>
            <person name="Marshall M."/>
            <person name="Kazan K."/>
            <person name="Chakraborty S."/>
            <person name="McDonald B.A."/>
            <person name="Manners J.M."/>
        </authorList>
    </citation>
    <scope>NUCLEOTIDE SEQUENCE [LARGE SCALE GENOMIC DNA]</scope>
    <source>
        <strain evidence="2 3">CS3096</strain>
    </source>
</reference>
<comment type="caution">
    <text evidence="2">The sequence shown here is derived from an EMBL/GenBank/DDBJ whole genome shotgun (WGS) entry which is preliminary data.</text>
</comment>
<feature type="compositionally biased region" description="Basic residues" evidence="1">
    <location>
        <begin position="525"/>
        <end position="535"/>
    </location>
</feature>
<name>K3VXB8_FUSPC</name>
<feature type="region of interest" description="Disordered" evidence="1">
    <location>
        <begin position="439"/>
        <end position="535"/>
    </location>
</feature>
<dbReference type="eggNOG" id="ENOG502R1XB">
    <property type="taxonomic scope" value="Eukaryota"/>
</dbReference>